<feature type="compositionally biased region" description="Low complexity" evidence="6">
    <location>
        <begin position="434"/>
        <end position="463"/>
    </location>
</feature>
<dbReference type="InterPro" id="IPR021109">
    <property type="entry name" value="Peptidase_aspartic_dom_sf"/>
</dbReference>
<dbReference type="EMBL" id="JARJCW010000009">
    <property type="protein sequence ID" value="KAJ7220700.1"/>
    <property type="molecule type" value="Genomic_DNA"/>
</dbReference>
<feature type="active site" evidence="5">
    <location>
        <position position="296"/>
    </location>
</feature>
<evidence type="ECO:0000256" key="6">
    <source>
        <dbReference type="SAM" id="MobiDB-lite"/>
    </source>
</evidence>
<evidence type="ECO:0000256" key="3">
    <source>
        <dbReference type="ARBA" id="ARBA00022750"/>
    </source>
</evidence>
<feature type="active site" evidence="5">
    <location>
        <position position="100"/>
    </location>
</feature>
<name>A0AAD6VRP2_9AGAR</name>
<sequence length="531" mass="54259">MVISSALVLLLLPAICLADPVHMPLSRRSGRTNTFKHYLANAERARARYGYKTNSTLADRHPHRRASSQGVQLTDQEQDAGYFTKLTIGTPPQTFNVILDTGSSDLFVVDSSCKECTDGTPFDGSKSSTFSQQTDSQSLELDYGSGSLLGLPASDTVSMQSFTVSKQTFVTAERMSDGLIDGSVSGLLGLAFQNLAQTGAVPFWQALINDNQLSSPEMSFHLERSSSTSDQPGGTFTLGGTDSSAFTGDIEFHNLASVDGGPQFWMLQVSGAPAEALAQGKSVSISTGNAALAAIDTGTTALGGPSADVAAIWAAVPGSGPITDAELPQGYFQFPCSTSVSVTFSFGGQDWAIDSDDINLGQIEEGGTMCAGAIFDLTLGANTGTGGPSWVIGDTFLKNVYSVFRQSPMSVGFAQLSGSSGSTGNSGSSGGGSSSNPTTSASLPGDPGIPGSSSPTGASTSLTDRPTSQLTSAATTTPDSFSLPFPAPSSDVFPSSSGSPGSPSSGSVARSVVAPAAALLSTILSVLVTVL</sequence>
<evidence type="ECO:0000313" key="10">
    <source>
        <dbReference type="Proteomes" id="UP001219525"/>
    </source>
</evidence>
<evidence type="ECO:0000259" key="8">
    <source>
        <dbReference type="PROSITE" id="PS51767"/>
    </source>
</evidence>
<dbReference type="PROSITE" id="PS51767">
    <property type="entry name" value="PEPTIDASE_A1"/>
    <property type="match status" value="1"/>
</dbReference>
<dbReference type="FunFam" id="2.40.70.10:FF:000115">
    <property type="entry name" value="Lysosomal aspartic protease"/>
    <property type="match status" value="1"/>
</dbReference>
<keyword evidence="3" id="KW-0064">Aspartyl protease</keyword>
<feature type="chain" id="PRO_5041962027" evidence="7">
    <location>
        <begin position="19"/>
        <end position="531"/>
    </location>
</feature>
<feature type="region of interest" description="Disordered" evidence="6">
    <location>
        <begin position="415"/>
        <end position="508"/>
    </location>
</feature>
<dbReference type="InterPro" id="IPR033121">
    <property type="entry name" value="PEPTIDASE_A1"/>
</dbReference>
<dbReference type="Pfam" id="PF00026">
    <property type="entry name" value="Asp"/>
    <property type="match status" value="1"/>
</dbReference>
<dbReference type="CDD" id="cd05471">
    <property type="entry name" value="pepsin_like"/>
    <property type="match status" value="1"/>
</dbReference>
<keyword evidence="10" id="KW-1185">Reference proteome</keyword>
<dbReference type="PANTHER" id="PTHR47966:SF6">
    <property type="entry name" value="PEPTIDASE A1 DOMAIN-CONTAINING PROTEIN"/>
    <property type="match status" value="1"/>
</dbReference>
<dbReference type="PANTHER" id="PTHR47966">
    <property type="entry name" value="BETA-SITE APP-CLEAVING ENZYME, ISOFORM A-RELATED"/>
    <property type="match status" value="1"/>
</dbReference>
<keyword evidence="7" id="KW-0732">Signal</keyword>
<evidence type="ECO:0000256" key="7">
    <source>
        <dbReference type="SAM" id="SignalP"/>
    </source>
</evidence>
<dbReference type="SUPFAM" id="SSF50630">
    <property type="entry name" value="Acid proteases"/>
    <property type="match status" value="1"/>
</dbReference>
<dbReference type="Proteomes" id="UP001219525">
    <property type="component" value="Unassembled WGS sequence"/>
</dbReference>
<comment type="caution">
    <text evidence="9">The sequence shown here is derived from an EMBL/GenBank/DDBJ whole genome shotgun (WGS) entry which is preliminary data.</text>
</comment>
<dbReference type="PRINTS" id="PR00792">
    <property type="entry name" value="PEPSIN"/>
</dbReference>
<evidence type="ECO:0000256" key="2">
    <source>
        <dbReference type="ARBA" id="ARBA00022670"/>
    </source>
</evidence>
<evidence type="ECO:0000256" key="4">
    <source>
        <dbReference type="ARBA" id="ARBA00022801"/>
    </source>
</evidence>
<dbReference type="InterPro" id="IPR001461">
    <property type="entry name" value="Aspartic_peptidase_A1"/>
</dbReference>
<dbReference type="Gene3D" id="2.40.70.10">
    <property type="entry name" value="Acid Proteases"/>
    <property type="match status" value="2"/>
</dbReference>
<reference evidence="9" key="1">
    <citation type="submission" date="2023-03" db="EMBL/GenBank/DDBJ databases">
        <title>Massive genome expansion in bonnet fungi (Mycena s.s.) driven by repeated elements and novel gene families across ecological guilds.</title>
        <authorList>
            <consortium name="Lawrence Berkeley National Laboratory"/>
            <person name="Harder C.B."/>
            <person name="Miyauchi S."/>
            <person name="Viragh M."/>
            <person name="Kuo A."/>
            <person name="Thoen E."/>
            <person name="Andreopoulos B."/>
            <person name="Lu D."/>
            <person name="Skrede I."/>
            <person name="Drula E."/>
            <person name="Henrissat B."/>
            <person name="Morin E."/>
            <person name="Kohler A."/>
            <person name="Barry K."/>
            <person name="LaButti K."/>
            <person name="Morin E."/>
            <person name="Salamov A."/>
            <person name="Lipzen A."/>
            <person name="Mereny Z."/>
            <person name="Hegedus B."/>
            <person name="Baldrian P."/>
            <person name="Stursova M."/>
            <person name="Weitz H."/>
            <person name="Taylor A."/>
            <person name="Grigoriev I.V."/>
            <person name="Nagy L.G."/>
            <person name="Martin F."/>
            <person name="Kauserud H."/>
        </authorList>
    </citation>
    <scope>NUCLEOTIDE SEQUENCE</scope>
    <source>
        <strain evidence="9">9144</strain>
    </source>
</reference>
<dbReference type="GO" id="GO:0004190">
    <property type="term" value="F:aspartic-type endopeptidase activity"/>
    <property type="evidence" value="ECO:0007669"/>
    <property type="project" value="UniProtKB-KW"/>
</dbReference>
<feature type="domain" description="Peptidase A1" evidence="8">
    <location>
        <begin position="82"/>
        <end position="414"/>
    </location>
</feature>
<feature type="compositionally biased region" description="Low complexity" evidence="6">
    <location>
        <begin position="488"/>
        <end position="508"/>
    </location>
</feature>
<evidence type="ECO:0000313" key="9">
    <source>
        <dbReference type="EMBL" id="KAJ7220700.1"/>
    </source>
</evidence>
<comment type="similarity">
    <text evidence="1">Belongs to the peptidase A1 family.</text>
</comment>
<evidence type="ECO:0000256" key="5">
    <source>
        <dbReference type="PIRSR" id="PIRSR601461-1"/>
    </source>
</evidence>
<proteinExistence type="inferred from homology"/>
<dbReference type="GO" id="GO:0006508">
    <property type="term" value="P:proteolysis"/>
    <property type="evidence" value="ECO:0007669"/>
    <property type="project" value="UniProtKB-KW"/>
</dbReference>
<dbReference type="AlphaFoldDB" id="A0AAD6VRP2"/>
<keyword evidence="2" id="KW-0645">Protease</keyword>
<keyword evidence="4" id="KW-0378">Hydrolase</keyword>
<feature type="compositionally biased region" description="Polar residues" evidence="6">
    <location>
        <begin position="464"/>
        <end position="480"/>
    </location>
</feature>
<organism evidence="9 10">
    <name type="scientific">Mycena pura</name>
    <dbReference type="NCBI Taxonomy" id="153505"/>
    <lineage>
        <taxon>Eukaryota</taxon>
        <taxon>Fungi</taxon>
        <taxon>Dikarya</taxon>
        <taxon>Basidiomycota</taxon>
        <taxon>Agaricomycotina</taxon>
        <taxon>Agaricomycetes</taxon>
        <taxon>Agaricomycetidae</taxon>
        <taxon>Agaricales</taxon>
        <taxon>Marasmiineae</taxon>
        <taxon>Mycenaceae</taxon>
        <taxon>Mycena</taxon>
    </lineage>
</organism>
<feature type="compositionally biased region" description="Low complexity" evidence="6">
    <location>
        <begin position="417"/>
        <end position="426"/>
    </location>
</feature>
<feature type="signal peptide" evidence="7">
    <location>
        <begin position="1"/>
        <end position="18"/>
    </location>
</feature>
<protein>
    <submittedName>
        <fullName evidence="9">Aspartic peptidase domain-containing protein</fullName>
    </submittedName>
</protein>
<accession>A0AAD6VRP2</accession>
<evidence type="ECO:0000256" key="1">
    <source>
        <dbReference type="ARBA" id="ARBA00007447"/>
    </source>
</evidence>
<gene>
    <name evidence="9" type="ORF">GGX14DRAFT_431786</name>
</gene>
<dbReference type="InterPro" id="IPR034164">
    <property type="entry name" value="Pepsin-like_dom"/>
</dbReference>